<comment type="caution">
    <text evidence="3">The sequence shown here is derived from an EMBL/GenBank/DDBJ whole genome shotgun (WGS) entry which is preliminary data.</text>
</comment>
<feature type="region of interest" description="Disordered" evidence="1">
    <location>
        <begin position="72"/>
        <end position="145"/>
    </location>
</feature>
<evidence type="ECO:0000313" key="3">
    <source>
        <dbReference type="EMBL" id="NFV81885.1"/>
    </source>
</evidence>
<gene>
    <name evidence="3" type="ORF">G4223_17380</name>
</gene>
<dbReference type="Gene3D" id="1.10.101.10">
    <property type="entry name" value="PGBD-like superfamily/PGBD"/>
    <property type="match status" value="1"/>
</dbReference>
<dbReference type="InterPro" id="IPR002477">
    <property type="entry name" value="Peptidoglycan-bd-like"/>
</dbReference>
<reference evidence="3 4" key="1">
    <citation type="submission" date="2020-02" db="EMBL/GenBank/DDBJ databases">
        <authorList>
            <person name="Dziuba M."/>
            <person name="Kuznetsov B."/>
            <person name="Mardanov A."/>
            <person name="Ravin N."/>
            <person name="Grouzdev D."/>
        </authorList>
    </citation>
    <scope>NUCLEOTIDE SEQUENCE [LARGE SCALE GENOMIC DNA]</scope>
    <source>
        <strain evidence="3 4">SpK</strain>
    </source>
</reference>
<organism evidence="3 4">
    <name type="scientific">Magnetospirillum aberrantis SpK</name>
    <dbReference type="NCBI Taxonomy" id="908842"/>
    <lineage>
        <taxon>Bacteria</taxon>
        <taxon>Pseudomonadati</taxon>
        <taxon>Pseudomonadota</taxon>
        <taxon>Alphaproteobacteria</taxon>
        <taxon>Rhodospirillales</taxon>
        <taxon>Rhodospirillaceae</taxon>
        <taxon>Magnetospirillum</taxon>
    </lineage>
</organism>
<dbReference type="InterPro" id="IPR036366">
    <property type="entry name" value="PGBDSf"/>
</dbReference>
<evidence type="ECO:0000256" key="1">
    <source>
        <dbReference type="SAM" id="MobiDB-lite"/>
    </source>
</evidence>
<accession>A0A7C9QVY3</accession>
<dbReference type="AlphaFoldDB" id="A0A7C9QVY3"/>
<evidence type="ECO:0000259" key="2">
    <source>
        <dbReference type="Pfam" id="PF01471"/>
    </source>
</evidence>
<dbReference type="SUPFAM" id="SSF47090">
    <property type="entry name" value="PGBD-like"/>
    <property type="match status" value="1"/>
</dbReference>
<dbReference type="EMBL" id="JAAIYP010000044">
    <property type="protein sequence ID" value="NFV81885.1"/>
    <property type="molecule type" value="Genomic_DNA"/>
</dbReference>
<dbReference type="Pfam" id="PF01471">
    <property type="entry name" value="PG_binding_1"/>
    <property type="match status" value="1"/>
</dbReference>
<dbReference type="Proteomes" id="UP000480684">
    <property type="component" value="Unassembled WGS sequence"/>
</dbReference>
<dbReference type="RefSeq" id="WP_163682350.1">
    <property type="nucleotide sequence ID" value="NZ_JAAIYP010000044.1"/>
</dbReference>
<evidence type="ECO:0000313" key="4">
    <source>
        <dbReference type="Proteomes" id="UP000480684"/>
    </source>
</evidence>
<sequence>MTTRADVAKVQTLLGKAGYLDLGQDGPSGYANPNTDKAIRDFQKENGLQVDGVLKPGGPTIAKLGGLLGGGTQANSFMPRRAPFDEKPDVPDIRTPPTFPQQQPNGTRKPADLLSILLGEAPEPTIWSPQSTPRDKPQGGRWTSN</sequence>
<feature type="domain" description="Peptidoglycan binding-like" evidence="2">
    <location>
        <begin position="4"/>
        <end position="54"/>
    </location>
</feature>
<proteinExistence type="predicted"/>
<keyword evidence="4" id="KW-1185">Reference proteome</keyword>
<dbReference type="InterPro" id="IPR036365">
    <property type="entry name" value="PGBD-like_sf"/>
</dbReference>
<protein>
    <submittedName>
        <fullName evidence="3">Peptidoglycan-binding protein</fullName>
    </submittedName>
</protein>
<feature type="compositionally biased region" description="Basic and acidic residues" evidence="1">
    <location>
        <begin position="82"/>
        <end position="92"/>
    </location>
</feature>
<name>A0A7C9QVY3_9PROT</name>